<protein>
    <submittedName>
        <fullName evidence="2">Uncharacterized protein</fullName>
    </submittedName>
</protein>
<comment type="caution">
    <text evidence="2">The sequence shown here is derived from an EMBL/GenBank/DDBJ whole genome shotgun (WGS) entry which is preliminary data.</text>
</comment>
<dbReference type="EMBL" id="JAHUTI010054532">
    <property type="protein sequence ID" value="MED6250050.1"/>
    <property type="molecule type" value="Genomic_DNA"/>
</dbReference>
<accession>A0ABU7BKA9</accession>
<name>A0ABU7BKA9_9TELE</name>
<feature type="region of interest" description="Disordered" evidence="1">
    <location>
        <begin position="37"/>
        <end position="58"/>
    </location>
</feature>
<proteinExistence type="predicted"/>
<evidence type="ECO:0000313" key="3">
    <source>
        <dbReference type="Proteomes" id="UP001345963"/>
    </source>
</evidence>
<dbReference type="Proteomes" id="UP001345963">
    <property type="component" value="Unassembled WGS sequence"/>
</dbReference>
<gene>
    <name evidence="2" type="ORF">ATANTOWER_023883</name>
</gene>
<sequence length="101" mass="11367">MLSQAVITFPNLKVKNENEAVYDEVKVDKEPAQAKSVEDATYAEVQRQNERVQQTSDKTGLLSDKAAERCRRYQLLASCFGTLCHFGAEHHWSLCLSCNSS</sequence>
<organism evidence="2 3">
    <name type="scientific">Ataeniobius toweri</name>
    <dbReference type="NCBI Taxonomy" id="208326"/>
    <lineage>
        <taxon>Eukaryota</taxon>
        <taxon>Metazoa</taxon>
        <taxon>Chordata</taxon>
        <taxon>Craniata</taxon>
        <taxon>Vertebrata</taxon>
        <taxon>Euteleostomi</taxon>
        <taxon>Actinopterygii</taxon>
        <taxon>Neopterygii</taxon>
        <taxon>Teleostei</taxon>
        <taxon>Neoteleostei</taxon>
        <taxon>Acanthomorphata</taxon>
        <taxon>Ovalentaria</taxon>
        <taxon>Atherinomorphae</taxon>
        <taxon>Cyprinodontiformes</taxon>
        <taxon>Goodeidae</taxon>
        <taxon>Ataeniobius</taxon>
    </lineage>
</organism>
<evidence type="ECO:0000256" key="1">
    <source>
        <dbReference type="SAM" id="MobiDB-lite"/>
    </source>
</evidence>
<reference evidence="2 3" key="1">
    <citation type="submission" date="2021-07" db="EMBL/GenBank/DDBJ databases">
        <authorList>
            <person name="Palmer J.M."/>
        </authorList>
    </citation>
    <scope>NUCLEOTIDE SEQUENCE [LARGE SCALE GENOMIC DNA]</scope>
    <source>
        <strain evidence="2 3">AT_MEX2019</strain>
        <tissue evidence="2">Muscle</tissue>
    </source>
</reference>
<keyword evidence="3" id="KW-1185">Reference proteome</keyword>
<evidence type="ECO:0000313" key="2">
    <source>
        <dbReference type="EMBL" id="MED6250050.1"/>
    </source>
</evidence>